<dbReference type="Proteomes" id="UP000007434">
    <property type="component" value="Chromosome"/>
</dbReference>
<sequence>MKQNNLKQFLSSLTKKDLTEIRQYWQFGGISQLNKAELIEALDERIKLNLKDCLNYQLSRNIEFIEKVIAEQKSNNRVEVNFRDILPPTLYNFYYRGIIDLKDNEEESSVRIPADLVKEIKEIISEPEFKEQIKENEEIMTFVRGLLVYYGALSGSQIYDFYEKYYNNKEKTYSYIHLLNLVEETYFSSYDIERHNYYYLDPGVLNPKNIIDEIEMRPSIDYYLPHKKEILYAGSNEIEKLNFVQRKFKKMLKKDFPINDDTAEDILWEMMLDIKNDLNSIITFQKFADQYSFKSEEQTDEFLRQLNELHNNTRMWILKGHSPADIFEEERKHLKPLPKKKYNSGSVGSQTVVKGEKVGRNDPCPCGSGEKYKKCCLGKDNNR</sequence>
<dbReference type="RefSeq" id="WP_013405127.1">
    <property type="nucleotide sequence ID" value="NC_014654.1"/>
</dbReference>
<feature type="compositionally biased region" description="Polar residues" evidence="1">
    <location>
        <begin position="343"/>
        <end position="352"/>
    </location>
</feature>
<dbReference type="EMBL" id="CP002304">
    <property type="protein sequence ID" value="ADQ14023.1"/>
    <property type="molecule type" value="Genomic_DNA"/>
</dbReference>
<name>E4RPK0_HALHG</name>
<dbReference type="STRING" id="656519.Halsa_0558"/>
<proteinExistence type="predicted"/>
<dbReference type="OrthoDB" id="9814022at2"/>
<evidence type="ECO:0000313" key="2">
    <source>
        <dbReference type="EMBL" id="ADQ14023.1"/>
    </source>
</evidence>
<feature type="region of interest" description="Disordered" evidence="1">
    <location>
        <begin position="338"/>
        <end position="369"/>
    </location>
</feature>
<dbReference type="InterPro" id="IPR004027">
    <property type="entry name" value="SEC_C_motif"/>
</dbReference>
<dbReference type="Pfam" id="PF02810">
    <property type="entry name" value="SEC-C"/>
    <property type="match status" value="1"/>
</dbReference>
<dbReference type="KEGG" id="has:Halsa_0558"/>
<dbReference type="Gene3D" id="3.10.450.50">
    <property type="match status" value="1"/>
</dbReference>
<dbReference type="HOGENOM" id="CLU_057071_0_0_9"/>
<keyword evidence="3" id="KW-1185">Reference proteome</keyword>
<reference evidence="2 3" key="2">
    <citation type="journal article" date="2011" name="J. Bacteriol.">
        <title>Complete Genome Sequence of the Haloalkaliphilic, Hydrogen Producing Halanaerobium hydrogenoformans.</title>
        <authorList>
            <person name="Brown S.D."/>
            <person name="Begemann M.B."/>
            <person name="Mormile M.R."/>
            <person name="Wall J.D."/>
            <person name="Han C.S."/>
            <person name="Goodwin L.A."/>
            <person name="Pitluck S."/>
            <person name="Land M.L."/>
            <person name="Hauser L.J."/>
            <person name="Elias D.A."/>
        </authorList>
    </citation>
    <scope>NUCLEOTIDE SEQUENCE [LARGE SCALE GENOMIC DNA]</scope>
    <source>
        <strain evidence="3">sapolanicus</strain>
    </source>
</reference>
<dbReference type="AlphaFoldDB" id="E4RPK0"/>
<protein>
    <submittedName>
        <fullName evidence="2">SEC-C motif domain protein</fullName>
    </submittedName>
</protein>
<dbReference type="PANTHER" id="PTHR33747">
    <property type="entry name" value="UPF0225 PROTEIN SCO1677"/>
    <property type="match status" value="1"/>
</dbReference>
<gene>
    <name evidence="2" type="ordered locus">Halsa_0558</name>
</gene>
<dbReference type="eggNOG" id="COG0653">
    <property type="taxonomic scope" value="Bacteria"/>
</dbReference>
<reference evidence="2 3" key="1">
    <citation type="submission" date="2010-11" db="EMBL/GenBank/DDBJ databases">
        <title>Complete sequence of Halanaerobium sp. sapolanicus.</title>
        <authorList>
            <consortium name="US DOE Joint Genome Institute"/>
            <person name="Lucas S."/>
            <person name="Copeland A."/>
            <person name="Lapidus A."/>
            <person name="Cheng J.-F."/>
            <person name="Bruce D."/>
            <person name="Goodwin L."/>
            <person name="Pitluck S."/>
            <person name="Davenport K."/>
            <person name="Detter J.C."/>
            <person name="Han C."/>
            <person name="Tapia R."/>
            <person name="Land M."/>
            <person name="Hauser L."/>
            <person name="Jeffries C."/>
            <person name="Kyrpides N."/>
            <person name="Ivanova N."/>
            <person name="Mikhailova N."/>
            <person name="Begemann M.B."/>
            <person name="Mormile M.R."/>
            <person name="Wall J.D."/>
            <person name="Elias D.A."/>
            <person name="Woyke T."/>
        </authorList>
    </citation>
    <scope>NUCLEOTIDE SEQUENCE [LARGE SCALE GENOMIC DNA]</scope>
    <source>
        <strain evidence="3">sapolanicus</strain>
    </source>
</reference>
<organism evidence="2 3">
    <name type="scientific">Halanaerobium hydrogeniformans</name>
    <name type="common">Halanaerobium sp. (strain sapolanicus)</name>
    <dbReference type="NCBI Taxonomy" id="656519"/>
    <lineage>
        <taxon>Bacteria</taxon>
        <taxon>Bacillati</taxon>
        <taxon>Bacillota</taxon>
        <taxon>Clostridia</taxon>
        <taxon>Halanaerobiales</taxon>
        <taxon>Halanaerobiaceae</taxon>
        <taxon>Halanaerobium</taxon>
    </lineage>
</organism>
<evidence type="ECO:0000256" key="1">
    <source>
        <dbReference type="SAM" id="MobiDB-lite"/>
    </source>
</evidence>
<dbReference type="SUPFAM" id="SSF103642">
    <property type="entry name" value="Sec-C motif"/>
    <property type="match status" value="1"/>
</dbReference>
<evidence type="ECO:0000313" key="3">
    <source>
        <dbReference type="Proteomes" id="UP000007434"/>
    </source>
</evidence>
<accession>E4RPK0</accession>
<dbReference type="PANTHER" id="PTHR33747:SF1">
    <property type="entry name" value="ADENYLATE CYCLASE-ASSOCIATED CAP C-TERMINAL DOMAIN-CONTAINING PROTEIN"/>
    <property type="match status" value="1"/>
</dbReference>